<dbReference type="Proteomes" id="UP000297716">
    <property type="component" value="Unassembled WGS sequence"/>
</dbReference>
<reference evidence="2 3" key="1">
    <citation type="submission" date="2019-03" db="EMBL/GenBank/DDBJ databases">
        <title>Draft genome sequence of Xylaria hypoxylon DSM 108379, a ubiquitous saprotrophic-parasitic fungi on hardwood.</title>
        <authorList>
            <person name="Buettner E."/>
            <person name="Leonhardt S."/>
            <person name="Gebauer A.M."/>
            <person name="Liers C."/>
            <person name="Hofrichter M."/>
            <person name="Kellner H."/>
        </authorList>
    </citation>
    <scope>NUCLEOTIDE SEQUENCE [LARGE SCALE GENOMIC DNA]</scope>
    <source>
        <strain evidence="2 3">DSM 108379</strain>
    </source>
</reference>
<name>A0A4Z0YTR7_9PEZI</name>
<dbReference type="Gene3D" id="3.90.180.10">
    <property type="entry name" value="Medium-chain alcohol dehydrogenases, catalytic domain"/>
    <property type="match status" value="1"/>
</dbReference>
<sequence length="166" mass="18447">CNAYVTSGSPAKIERAKELGAKGGVSYRDADWHTKLAALLPKSRPYLDAVVDGAGGDIMARVVRLLKFGGIVSSYGMTVSPKMDWLMVAVMKNVELRGSTMGSRQEFRDMVAFVREHKIRPVVSRVVKGLDNMKEIEELYEEIREGRQFGKLVIEISPDDKESAKL</sequence>
<evidence type="ECO:0000313" key="3">
    <source>
        <dbReference type="Proteomes" id="UP000297716"/>
    </source>
</evidence>
<feature type="domain" description="Alcohol dehydrogenase-like C-terminal" evidence="1">
    <location>
        <begin position="2"/>
        <end position="114"/>
    </location>
</feature>
<accession>A0A4Z0YTR7</accession>
<evidence type="ECO:0000259" key="1">
    <source>
        <dbReference type="Pfam" id="PF00107"/>
    </source>
</evidence>
<dbReference type="InterPro" id="IPR013149">
    <property type="entry name" value="ADH-like_C"/>
</dbReference>
<dbReference type="PANTHER" id="PTHR45033">
    <property type="match status" value="1"/>
</dbReference>
<dbReference type="OrthoDB" id="449487at2759"/>
<dbReference type="InterPro" id="IPR036291">
    <property type="entry name" value="NAD(P)-bd_dom_sf"/>
</dbReference>
<gene>
    <name evidence="2" type="ORF">E0Z10_g992</name>
</gene>
<dbReference type="PANTHER" id="PTHR45033:SF3">
    <property type="entry name" value="DEHYDROGENASE, PUTATIVE (AFU_ORTHOLOGUE AFUA_2G13270)-RELATED"/>
    <property type="match status" value="1"/>
</dbReference>
<proteinExistence type="predicted"/>
<comment type="caution">
    <text evidence="2">The sequence shown here is derived from an EMBL/GenBank/DDBJ whole genome shotgun (WGS) entry which is preliminary data.</text>
</comment>
<feature type="non-terminal residue" evidence="2">
    <location>
        <position position="1"/>
    </location>
</feature>
<organism evidence="2 3">
    <name type="scientific">Xylaria hypoxylon</name>
    <dbReference type="NCBI Taxonomy" id="37992"/>
    <lineage>
        <taxon>Eukaryota</taxon>
        <taxon>Fungi</taxon>
        <taxon>Dikarya</taxon>
        <taxon>Ascomycota</taxon>
        <taxon>Pezizomycotina</taxon>
        <taxon>Sordariomycetes</taxon>
        <taxon>Xylariomycetidae</taxon>
        <taxon>Xylariales</taxon>
        <taxon>Xylariaceae</taxon>
        <taxon>Xylaria</taxon>
    </lineage>
</organism>
<dbReference type="STRING" id="37992.A0A4Z0YTR7"/>
<evidence type="ECO:0000313" key="2">
    <source>
        <dbReference type="EMBL" id="TGJ87779.1"/>
    </source>
</evidence>
<dbReference type="Gene3D" id="3.40.50.720">
    <property type="entry name" value="NAD(P)-binding Rossmann-like Domain"/>
    <property type="match status" value="1"/>
</dbReference>
<dbReference type="AlphaFoldDB" id="A0A4Z0YTR7"/>
<keyword evidence="3" id="KW-1185">Reference proteome</keyword>
<protein>
    <recommendedName>
        <fullName evidence="1">Alcohol dehydrogenase-like C-terminal domain-containing protein</fullName>
    </recommendedName>
</protein>
<dbReference type="InterPro" id="IPR052711">
    <property type="entry name" value="Zinc_ADH-like"/>
</dbReference>
<dbReference type="SUPFAM" id="SSF51735">
    <property type="entry name" value="NAD(P)-binding Rossmann-fold domains"/>
    <property type="match status" value="1"/>
</dbReference>
<dbReference type="EMBL" id="SKBN01000009">
    <property type="protein sequence ID" value="TGJ87779.1"/>
    <property type="molecule type" value="Genomic_DNA"/>
</dbReference>
<dbReference type="Pfam" id="PF00107">
    <property type="entry name" value="ADH_zinc_N"/>
    <property type="match status" value="1"/>
</dbReference>